<evidence type="ECO:0000313" key="2">
    <source>
        <dbReference type="Proteomes" id="UP000183015"/>
    </source>
</evidence>
<dbReference type="InterPro" id="IPR011051">
    <property type="entry name" value="RmlC_Cupin_sf"/>
</dbReference>
<sequence>MFTFDRAERSVTQHGSIGLTATRIAHGTGPSNGDGAFLAHLSVAAGGVVGTHPAMGPQLFLVLTGAGWVAGPDRVRVPIAAGQGVRWEQGELHTSGTDTGFTALALDGPTLQLFAPES</sequence>
<gene>
    <name evidence="1" type="ORF">SAMN05414137_12658</name>
</gene>
<dbReference type="Proteomes" id="UP000183015">
    <property type="component" value="Unassembled WGS sequence"/>
</dbReference>
<evidence type="ECO:0000313" key="1">
    <source>
        <dbReference type="EMBL" id="SEM39939.1"/>
    </source>
</evidence>
<dbReference type="InterPro" id="IPR014710">
    <property type="entry name" value="RmlC-like_jellyroll"/>
</dbReference>
<dbReference type="EMBL" id="FOAZ01000026">
    <property type="protein sequence ID" value="SEM39939.1"/>
    <property type="molecule type" value="Genomic_DNA"/>
</dbReference>
<keyword evidence="2" id="KW-1185">Reference proteome</keyword>
<dbReference type="SUPFAM" id="SSF51182">
    <property type="entry name" value="RmlC-like cupins"/>
    <property type="match status" value="1"/>
</dbReference>
<protein>
    <recommendedName>
        <fullName evidence="3">Cupin domain-containing protein</fullName>
    </recommendedName>
</protein>
<proteinExistence type="predicted"/>
<reference evidence="2" key="1">
    <citation type="submission" date="2016-10" db="EMBL/GenBank/DDBJ databases">
        <authorList>
            <person name="Varghese N."/>
        </authorList>
    </citation>
    <scope>NUCLEOTIDE SEQUENCE [LARGE SCALE GENOMIC DNA]</scope>
    <source>
        <strain evidence="2">DSM 45096 / BCRC 16803 / CGMCC 4.1857 / CIP 109030 / JCM 12277 / KCTC 19219 / NBRC 100920 / 33214</strain>
    </source>
</reference>
<dbReference type="Gene3D" id="2.60.120.10">
    <property type="entry name" value="Jelly Rolls"/>
    <property type="match status" value="1"/>
</dbReference>
<evidence type="ECO:0008006" key="3">
    <source>
        <dbReference type="Google" id="ProtNLM"/>
    </source>
</evidence>
<organism evidence="1 2">
    <name type="scientific">Streptacidiphilus jiangxiensis</name>
    <dbReference type="NCBI Taxonomy" id="235985"/>
    <lineage>
        <taxon>Bacteria</taxon>
        <taxon>Bacillati</taxon>
        <taxon>Actinomycetota</taxon>
        <taxon>Actinomycetes</taxon>
        <taxon>Kitasatosporales</taxon>
        <taxon>Streptomycetaceae</taxon>
        <taxon>Streptacidiphilus</taxon>
    </lineage>
</organism>
<accession>A0A1H7Y426</accession>
<dbReference type="eggNOG" id="COG1917">
    <property type="taxonomic scope" value="Bacteria"/>
</dbReference>
<dbReference type="AlphaFoldDB" id="A0A1H7Y426"/>
<name>A0A1H7Y426_STRJI</name>
<dbReference type="STRING" id="235985.SAMN05414137_12658"/>